<dbReference type="CDD" id="cd08492">
    <property type="entry name" value="PBP2_NikA_DppA_OppA_like_15"/>
    <property type="match status" value="1"/>
</dbReference>
<gene>
    <name evidence="6" type="ORF">BREU_0521</name>
</gene>
<evidence type="ECO:0000256" key="1">
    <source>
        <dbReference type="ARBA" id="ARBA00005695"/>
    </source>
</evidence>
<dbReference type="GO" id="GO:0042597">
    <property type="term" value="C:periplasmic space"/>
    <property type="evidence" value="ECO:0007669"/>
    <property type="project" value="UniProtKB-ARBA"/>
</dbReference>
<dbReference type="SUPFAM" id="SSF53850">
    <property type="entry name" value="Periplasmic binding protein-like II"/>
    <property type="match status" value="1"/>
</dbReference>
<dbReference type="PANTHER" id="PTHR30290:SF9">
    <property type="entry name" value="OLIGOPEPTIDE-BINDING PROTEIN APPA"/>
    <property type="match status" value="1"/>
</dbReference>
<protein>
    <submittedName>
        <fullName evidence="6">ABC transporter periplasmic protein</fullName>
    </submittedName>
</protein>
<evidence type="ECO:0000313" key="6">
    <source>
        <dbReference type="EMBL" id="KFI88407.1"/>
    </source>
</evidence>
<accession>A0A087CYQ7</accession>
<dbReference type="EMBL" id="JGZK01000001">
    <property type="protein sequence ID" value="KFI88407.1"/>
    <property type="molecule type" value="Genomic_DNA"/>
</dbReference>
<sequence length="556" mass="60596">MGSRISSTRRLAALALAGTLALSGCGAAGSAGDNGTTSSNGAPHSGGILRIAEPTEILNCIDPSQAAWTPTRSLVRQFAESLTDQDPETGEIKPWLASDWTVGNDGKTYTFNLKHGITFSNGEPFNADAVVANFNAFLDEANSGIGPITYITGLESVTKVDDDTVTFTFSQPNAAFLQATSTTTLGLLAPESLKQTPQERCHGKNLYGTGPFTLTQWDISSKTTLARREGYNSPSPFETRSKGDAYLEGIEVSYIPEQSVRTGSLAGGQIDAIWQAAEGEIYENEAAQIKAAGGTIQSRAIPGTSYDIYPNVRDESRPLSDKDVREAVSLALDRAAYAHTVYRQDYPVVKGILGSSTPMFQATPDAIKYDVDRANDLLDKAGWKLGEDGYRYKDGRKLTLIMLDFVKNPGQDLLVDQLRQVGADLQIEISTWSDSVNKEKTGEYDLSMLWSYTRSDPSAIDNLLNVKDGTGNKYARWNIANAEQRAKLDALFSAGINELDSAKRESIYKELQQYLADEYLQIPIYERVGDLALGANVHDVRFTAESFISLYGTWID</sequence>
<dbReference type="Gene3D" id="3.10.105.10">
    <property type="entry name" value="Dipeptide-binding Protein, Domain 3"/>
    <property type="match status" value="1"/>
</dbReference>
<evidence type="ECO:0000259" key="5">
    <source>
        <dbReference type="Pfam" id="PF00496"/>
    </source>
</evidence>
<dbReference type="PIRSF" id="PIRSF002741">
    <property type="entry name" value="MppA"/>
    <property type="match status" value="1"/>
</dbReference>
<keyword evidence="7" id="KW-1185">Reference proteome</keyword>
<proteinExistence type="inferred from homology"/>
<dbReference type="InterPro" id="IPR039424">
    <property type="entry name" value="SBP_5"/>
</dbReference>
<dbReference type="GO" id="GO:0043190">
    <property type="term" value="C:ATP-binding cassette (ABC) transporter complex"/>
    <property type="evidence" value="ECO:0007669"/>
    <property type="project" value="InterPro"/>
</dbReference>
<evidence type="ECO:0000256" key="2">
    <source>
        <dbReference type="ARBA" id="ARBA00022448"/>
    </source>
</evidence>
<feature type="domain" description="Solute-binding protein family 5" evidence="5">
    <location>
        <begin position="91"/>
        <end position="458"/>
    </location>
</feature>
<dbReference type="Pfam" id="PF00496">
    <property type="entry name" value="SBP_bac_5"/>
    <property type="match status" value="1"/>
</dbReference>
<feature type="chain" id="PRO_5001819805" evidence="4">
    <location>
        <begin position="28"/>
        <end position="556"/>
    </location>
</feature>
<dbReference type="Proteomes" id="UP000028984">
    <property type="component" value="Unassembled WGS sequence"/>
</dbReference>
<dbReference type="InterPro" id="IPR030678">
    <property type="entry name" value="Peptide/Ni-bd"/>
</dbReference>
<comment type="caution">
    <text evidence="6">The sequence shown here is derived from an EMBL/GenBank/DDBJ whole genome shotgun (WGS) entry which is preliminary data.</text>
</comment>
<evidence type="ECO:0000256" key="4">
    <source>
        <dbReference type="SAM" id="SignalP"/>
    </source>
</evidence>
<evidence type="ECO:0000256" key="3">
    <source>
        <dbReference type="ARBA" id="ARBA00022729"/>
    </source>
</evidence>
<dbReference type="PANTHER" id="PTHR30290">
    <property type="entry name" value="PERIPLASMIC BINDING COMPONENT OF ABC TRANSPORTER"/>
    <property type="match status" value="1"/>
</dbReference>
<reference evidence="6 7" key="1">
    <citation type="submission" date="2014-03" db="EMBL/GenBank/DDBJ databases">
        <title>Genomics of Bifidobacteria.</title>
        <authorList>
            <person name="Ventura M."/>
            <person name="Milani C."/>
            <person name="Lugli G.A."/>
        </authorList>
    </citation>
    <scope>NUCLEOTIDE SEQUENCE [LARGE SCALE GENOMIC DNA]</scope>
    <source>
        <strain evidence="6 7">DSM 23975</strain>
    </source>
</reference>
<feature type="signal peptide" evidence="4">
    <location>
        <begin position="1"/>
        <end position="27"/>
    </location>
</feature>
<organism evidence="6 7">
    <name type="scientific">Bifidobacterium reuteri DSM 23975</name>
    <dbReference type="NCBI Taxonomy" id="1437610"/>
    <lineage>
        <taxon>Bacteria</taxon>
        <taxon>Bacillati</taxon>
        <taxon>Actinomycetota</taxon>
        <taxon>Actinomycetes</taxon>
        <taxon>Bifidobacteriales</taxon>
        <taxon>Bifidobacteriaceae</taxon>
        <taxon>Bifidobacterium</taxon>
    </lineage>
</organism>
<name>A0A087CYQ7_9BIFI</name>
<dbReference type="STRING" id="1437610.BREU_0521"/>
<dbReference type="RefSeq" id="WP_044095746.1">
    <property type="nucleotide sequence ID" value="NZ_JGZK01000001.1"/>
</dbReference>
<dbReference type="Gene3D" id="3.40.190.10">
    <property type="entry name" value="Periplasmic binding protein-like II"/>
    <property type="match status" value="1"/>
</dbReference>
<dbReference type="InterPro" id="IPR000914">
    <property type="entry name" value="SBP_5_dom"/>
</dbReference>
<keyword evidence="2" id="KW-0813">Transport</keyword>
<dbReference type="GO" id="GO:1904680">
    <property type="term" value="F:peptide transmembrane transporter activity"/>
    <property type="evidence" value="ECO:0007669"/>
    <property type="project" value="TreeGrafter"/>
</dbReference>
<dbReference type="PROSITE" id="PS51257">
    <property type="entry name" value="PROKAR_LIPOPROTEIN"/>
    <property type="match status" value="1"/>
</dbReference>
<dbReference type="eggNOG" id="COG0747">
    <property type="taxonomic scope" value="Bacteria"/>
</dbReference>
<keyword evidence="3 4" id="KW-0732">Signal</keyword>
<evidence type="ECO:0000313" key="7">
    <source>
        <dbReference type="Proteomes" id="UP000028984"/>
    </source>
</evidence>
<dbReference type="GO" id="GO:0015833">
    <property type="term" value="P:peptide transport"/>
    <property type="evidence" value="ECO:0007669"/>
    <property type="project" value="TreeGrafter"/>
</dbReference>
<dbReference type="AlphaFoldDB" id="A0A087CYQ7"/>
<comment type="similarity">
    <text evidence="1">Belongs to the bacterial solute-binding protein 5 family.</text>
</comment>